<feature type="region of interest" description="Disordered" evidence="2">
    <location>
        <begin position="710"/>
        <end position="739"/>
    </location>
</feature>
<feature type="compositionally biased region" description="Polar residues" evidence="2">
    <location>
        <begin position="712"/>
        <end position="724"/>
    </location>
</feature>
<dbReference type="PANTHER" id="PTHR32046:SF11">
    <property type="entry name" value="IMMUNE-ASSOCIATED NUCLEOTIDE-BINDING PROTEIN 10-LIKE"/>
    <property type="match status" value="1"/>
</dbReference>
<dbReference type="InterPro" id="IPR058519">
    <property type="entry name" value="DUF8206"/>
</dbReference>
<dbReference type="Gramene" id="GBG82392">
    <property type="protein sequence ID" value="GBG82392"/>
    <property type="gene ID" value="CBR_g34768"/>
</dbReference>
<dbReference type="STRING" id="69332.A0A388LJJ3"/>
<name>A0A388LJJ3_CHABU</name>
<dbReference type="PROSITE" id="PS00675">
    <property type="entry name" value="SIGMA54_INTERACT_1"/>
    <property type="match status" value="1"/>
</dbReference>
<dbReference type="InterPro" id="IPR027417">
    <property type="entry name" value="P-loop_NTPase"/>
</dbReference>
<accession>A0A388LJJ3</accession>
<sequence length="1518" mass="167528">MDVRRSMESDSVVEMSALGRSAQLGDLYDIRRDRFCISRAGGGRLSLATCPNVLPRGLFRSRPSIDVSHTFISDDDNRNNSLETRFSILAVHPAQLKLSILAGLFEPEAFAECLQDVESRDGPMSTSAAQAALKAALFCQVTSSEHLLDFSSFPQNLDAQGSRQLQGMETEMAAPATHVVSGIVFGATVVASILSRPLANFSRHQPGGQQQVDGSSPALAAAVQRQAKARLDGKLMALVAALKAQSPSDGCLTAEHRSWHPGGGERVGAGYRRGLNVQLTSLETSLHSSICSRDQDWDTLSSRSRRDVSSTAIPTSLPLDGNPVIADSGAGAAAGEEIVDDITIRVFSDLVWETGARPSSPSLPELKALLERVSRIRGYSRGLAVPIAIRLTPLVDFIRWHQQRLSPAPLDEAMQLLRRLPLPLVHPDDNSICETVRLFQEMEDLQKDVDAISRELALAVRAHGESVVIKQEIDVFDRERGKIKAGKEYLRRYVAEATVQIRSCPATPSNLLTRALHKLRERCGIQERREQLAGVLRAIKQAADHLTSLKRNGVRFYRAYNEELAIGQILAHHKGQSVYIFVHDCVQGRGESWERNVNLLNSLVSIECERLRLRQQSRGQRERGGGGGVGGPRRLPSGLKRSGAAPTDATAVGPAGEGSRCFFYFLEVSDSSPESFFYVQVPEETGSAAGSFTGSAATSSASSIATRMTATEGTTSRDTMSSVHSSCRSDCGRGGSTNNGPVVGPITAAEGGGEGGGGGGGGGAGRPQTTIKFFSAGCLLVDDVAAHMARVGRLCIVRSNEMELDHHVSFTSNVDRPATTAFVRTICPGSDSRRRLPTERDRLCEGCARDWFCERCAAQMEYCSDGYVYCDCGRAPVRSLSFLCRDPRHTTSQYVRFDRPEADLAEQVGAVMSNDQEVNILLLGESGVGKSTFINGFANYLRHRAMDDAAEDLVALIPSKFTWCEDSDNFRSLEVTVGERQDGGNEAAATGRGDSSTQSCKAYVFGYGDYKVRLIDTQGIGDTRGIERDRINFDNLLRFLRCHRSLHGICILLKPNCSRLNVMFRFCVMELLSHLHSSAKGNIAFVFTNARSTFYKPGETMPVLTEMLGNIRKSPPHVDIQVDRSTMYCLDSDSFRFLAALKHGVRFTDKDLKDYRKSWEISSAECHRLMDFILRRHPHKVQDTVALNQARRRVLQLAEPLGEINGQLQLHLKLMAAKRMEIQSTTTKLSDMKNKPRQQFAYVDHQDAREPMIVCTSPGCTDTIMLDGQAQYHYRTICHVPCHESTGSFDVVSEQGLRSCSVMRSDATCGQCYCKWTAHMRTTKMTSVVNGFREDPAVQASIASVEQTESQLKQQLSELQERAKELDQERRDVSTASRQFAVFLGRHAILPYNDALLEYLSHLIHQAKSDDQSGYGEAEEKQEDHSDAVERLQRLQQLEETYENEARILSDALTATNSSDLMDDAMLSAEGSQRLLERLYRLRINGQRISRAVAESEERALDRDFSSGMLPRWRLQHG</sequence>
<keyword evidence="1" id="KW-0175">Coiled coil</keyword>
<organism evidence="4 5">
    <name type="scientific">Chara braunii</name>
    <name type="common">Braun's stonewort</name>
    <dbReference type="NCBI Taxonomy" id="69332"/>
    <lineage>
        <taxon>Eukaryota</taxon>
        <taxon>Viridiplantae</taxon>
        <taxon>Streptophyta</taxon>
        <taxon>Charophyceae</taxon>
        <taxon>Charales</taxon>
        <taxon>Characeae</taxon>
        <taxon>Chara</taxon>
    </lineage>
</organism>
<feature type="domain" description="DUF8206" evidence="3">
    <location>
        <begin position="1249"/>
        <end position="1323"/>
    </location>
</feature>
<gene>
    <name evidence="4" type="ORF">CBR_g34768</name>
</gene>
<evidence type="ECO:0000313" key="4">
    <source>
        <dbReference type="EMBL" id="GBG82392.1"/>
    </source>
</evidence>
<feature type="coiled-coil region" evidence="1">
    <location>
        <begin position="1342"/>
        <end position="1376"/>
    </location>
</feature>
<dbReference type="PANTHER" id="PTHR32046">
    <property type="entry name" value="G DOMAIN-CONTAINING PROTEIN"/>
    <property type="match status" value="1"/>
</dbReference>
<protein>
    <recommendedName>
        <fullName evidence="3">DUF8206 domain-containing protein</fullName>
    </recommendedName>
</protein>
<dbReference type="InterPro" id="IPR025662">
    <property type="entry name" value="Sigma_54_int_dom_ATP-bd_1"/>
</dbReference>
<dbReference type="OrthoDB" id="8954335at2759"/>
<feature type="coiled-coil region" evidence="1">
    <location>
        <begin position="1415"/>
        <end position="1455"/>
    </location>
</feature>
<proteinExistence type="predicted"/>
<dbReference type="Gene3D" id="3.40.50.300">
    <property type="entry name" value="P-loop containing nucleotide triphosphate hydrolases"/>
    <property type="match status" value="1"/>
</dbReference>
<dbReference type="EMBL" id="BFEA01000405">
    <property type="protein sequence ID" value="GBG82392.1"/>
    <property type="molecule type" value="Genomic_DNA"/>
</dbReference>
<dbReference type="SUPFAM" id="SSF52540">
    <property type="entry name" value="P-loop containing nucleoside triphosphate hydrolases"/>
    <property type="match status" value="1"/>
</dbReference>
<evidence type="ECO:0000256" key="1">
    <source>
        <dbReference type="SAM" id="Coils"/>
    </source>
</evidence>
<dbReference type="Pfam" id="PF26633">
    <property type="entry name" value="DUF8206"/>
    <property type="match status" value="1"/>
</dbReference>
<keyword evidence="5" id="KW-1185">Reference proteome</keyword>
<reference evidence="4 5" key="1">
    <citation type="journal article" date="2018" name="Cell">
        <title>The Chara Genome: Secondary Complexity and Implications for Plant Terrestrialization.</title>
        <authorList>
            <person name="Nishiyama T."/>
            <person name="Sakayama H."/>
            <person name="Vries J.D."/>
            <person name="Buschmann H."/>
            <person name="Saint-Marcoux D."/>
            <person name="Ullrich K.K."/>
            <person name="Haas F.B."/>
            <person name="Vanderstraeten L."/>
            <person name="Becker D."/>
            <person name="Lang D."/>
            <person name="Vosolsobe S."/>
            <person name="Rombauts S."/>
            <person name="Wilhelmsson P.K.I."/>
            <person name="Janitza P."/>
            <person name="Kern R."/>
            <person name="Heyl A."/>
            <person name="Rumpler F."/>
            <person name="Villalobos L.I.A.C."/>
            <person name="Clay J.M."/>
            <person name="Skokan R."/>
            <person name="Toyoda A."/>
            <person name="Suzuki Y."/>
            <person name="Kagoshima H."/>
            <person name="Schijlen E."/>
            <person name="Tajeshwar N."/>
            <person name="Catarino B."/>
            <person name="Hetherington A.J."/>
            <person name="Saltykova A."/>
            <person name="Bonnot C."/>
            <person name="Breuninger H."/>
            <person name="Symeonidi A."/>
            <person name="Radhakrishnan G.V."/>
            <person name="Van Nieuwerburgh F."/>
            <person name="Deforce D."/>
            <person name="Chang C."/>
            <person name="Karol K.G."/>
            <person name="Hedrich R."/>
            <person name="Ulvskov P."/>
            <person name="Glockner G."/>
            <person name="Delwiche C.F."/>
            <person name="Petrasek J."/>
            <person name="Van de Peer Y."/>
            <person name="Friml J."/>
            <person name="Beilby M."/>
            <person name="Dolan L."/>
            <person name="Kohara Y."/>
            <person name="Sugano S."/>
            <person name="Fujiyama A."/>
            <person name="Delaux P.-M."/>
            <person name="Quint M."/>
            <person name="TheiBen G."/>
            <person name="Hagemann M."/>
            <person name="Harholt J."/>
            <person name="Dunand C."/>
            <person name="Zachgo S."/>
            <person name="Langdale J."/>
            <person name="Maumus F."/>
            <person name="Straeten D.V.D."/>
            <person name="Gould S.B."/>
            <person name="Rensing S.A."/>
        </authorList>
    </citation>
    <scope>NUCLEOTIDE SEQUENCE [LARGE SCALE GENOMIC DNA]</scope>
    <source>
        <strain evidence="4 5">S276</strain>
    </source>
</reference>
<evidence type="ECO:0000313" key="5">
    <source>
        <dbReference type="Proteomes" id="UP000265515"/>
    </source>
</evidence>
<feature type="region of interest" description="Disordered" evidence="2">
    <location>
        <begin position="616"/>
        <end position="652"/>
    </location>
</feature>
<evidence type="ECO:0000259" key="3">
    <source>
        <dbReference type="Pfam" id="PF26633"/>
    </source>
</evidence>
<dbReference type="Proteomes" id="UP000265515">
    <property type="component" value="Unassembled WGS sequence"/>
</dbReference>
<feature type="coiled-coil region" evidence="1">
    <location>
        <begin position="435"/>
        <end position="462"/>
    </location>
</feature>
<evidence type="ECO:0000256" key="2">
    <source>
        <dbReference type="SAM" id="MobiDB-lite"/>
    </source>
</evidence>
<comment type="caution">
    <text evidence="4">The sequence shown here is derived from an EMBL/GenBank/DDBJ whole genome shotgun (WGS) entry which is preliminary data.</text>
</comment>